<dbReference type="Gene3D" id="2.60.120.590">
    <property type="entry name" value="Alpha-ketoglutarate-dependent dioxygenase AlkB-like"/>
    <property type="match status" value="1"/>
</dbReference>
<feature type="binding site" evidence="5">
    <location>
        <position position="183"/>
    </location>
    <ligand>
        <name>Fe cation</name>
        <dbReference type="ChEBI" id="CHEBI:24875"/>
        <note>catalytic</note>
    </ligand>
</feature>
<keyword evidence="1 5" id="KW-0479">Metal-binding</keyword>
<reference evidence="7" key="1">
    <citation type="submission" date="2023-03" db="EMBL/GenBank/DDBJ databases">
        <title>Actinorhabdospora filicis NBRC 111898.</title>
        <authorList>
            <person name="Ichikawa N."/>
            <person name="Sato H."/>
            <person name="Tonouchi N."/>
        </authorList>
    </citation>
    <scope>NUCLEOTIDE SEQUENCE</scope>
    <source>
        <strain evidence="7">NBRC 111898</strain>
    </source>
</reference>
<organism evidence="7 8">
    <name type="scientific">Actinorhabdospora filicis</name>
    <dbReference type="NCBI Taxonomy" id="1785913"/>
    <lineage>
        <taxon>Bacteria</taxon>
        <taxon>Bacillati</taxon>
        <taxon>Actinomycetota</taxon>
        <taxon>Actinomycetes</taxon>
        <taxon>Micromonosporales</taxon>
        <taxon>Micromonosporaceae</taxon>
        <taxon>Actinorhabdospora</taxon>
    </lineage>
</organism>
<dbReference type="InterPro" id="IPR037151">
    <property type="entry name" value="AlkB-like_sf"/>
</dbReference>
<evidence type="ECO:0000256" key="3">
    <source>
        <dbReference type="ARBA" id="ARBA00023002"/>
    </source>
</evidence>
<proteinExistence type="predicted"/>
<dbReference type="Pfam" id="PF13532">
    <property type="entry name" value="2OG-FeII_Oxy_2"/>
    <property type="match status" value="1"/>
</dbReference>
<evidence type="ECO:0000313" key="8">
    <source>
        <dbReference type="Proteomes" id="UP001165079"/>
    </source>
</evidence>
<gene>
    <name evidence="7" type="primary">alkB</name>
    <name evidence="7" type="ORF">Afil01_65260</name>
</gene>
<dbReference type="GO" id="GO:0005737">
    <property type="term" value="C:cytoplasm"/>
    <property type="evidence" value="ECO:0007669"/>
    <property type="project" value="TreeGrafter"/>
</dbReference>
<dbReference type="PROSITE" id="PS51471">
    <property type="entry name" value="FE2OG_OXY"/>
    <property type="match status" value="1"/>
</dbReference>
<dbReference type="Proteomes" id="UP001165079">
    <property type="component" value="Unassembled WGS sequence"/>
</dbReference>
<feature type="binding site" evidence="5">
    <location>
        <position position="129"/>
    </location>
    <ligand>
        <name>Fe cation</name>
        <dbReference type="ChEBI" id="CHEBI:24875"/>
        <note>catalytic</note>
    </ligand>
</feature>
<dbReference type="PANTHER" id="PTHR16557:SF2">
    <property type="entry name" value="NUCLEIC ACID DIOXYGENASE ALKBH1"/>
    <property type="match status" value="1"/>
</dbReference>
<dbReference type="GO" id="GO:0035516">
    <property type="term" value="F:broad specificity oxidative DNA demethylase activity"/>
    <property type="evidence" value="ECO:0007669"/>
    <property type="project" value="TreeGrafter"/>
</dbReference>
<sequence>MPLPRDRAHVAPGAVHVPDWLSPERQTALLAASREWARPPAGMHQIELREGRKMSIRTVCLGWRWEPYRFTRVAHDGHPVKPMPQWLAELGREALADAYGRPELAASYAPDIAVVNYYDREARLGMHQDKEERSLAPVVSFSLGDTCTFRIGGTEHRNRPWTDVSLQSGDLFVFGGPSRMAFHAVPRTFPGTCPRHLDLVGRVNITLRMSGL</sequence>
<evidence type="ECO:0000256" key="1">
    <source>
        <dbReference type="ARBA" id="ARBA00022723"/>
    </source>
</evidence>
<accession>A0A9W6SRS3</accession>
<evidence type="ECO:0000313" key="7">
    <source>
        <dbReference type="EMBL" id="GLZ81719.1"/>
    </source>
</evidence>
<protein>
    <submittedName>
        <fullName evidence="7">Alkylated DNA repair protein</fullName>
    </submittedName>
</protein>
<dbReference type="InterPro" id="IPR004574">
    <property type="entry name" value="Alkb"/>
</dbReference>
<dbReference type="SUPFAM" id="SSF51197">
    <property type="entry name" value="Clavaminate synthase-like"/>
    <property type="match status" value="1"/>
</dbReference>
<comment type="cofactor">
    <cofactor evidence="5">
        <name>Fe(2+)</name>
        <dbReference type="ChEBI" id="CHEBI:29033"/>
    </cofactor>
    <text evidence="5">Binds 1 Fe(2+) ion per subunit.</text>
</comment>
<evidence type="ECO:0000259" key="6">
    <source>
        <dbReference type="PROSITE" id="PS51471"/>
    </source>
</evidence>
<dbReference type="EMBL" id="BSTX01000007">
    <property type="protein sequence ID" value="GLZ81719.1"/>
    <property type="molecule type" value="Genomic_DNA"/>
</dbReference>
<evidence type="ECO:0000256" key="5">
    <source>
        <dbReference type="PIRSR" id="PIRSR604574-2"/>
    </source>
</evidence>
<feature type="binding site" evidence="5">
    <location>
        <position position="127"/>
    </location>
    <ligand>
        <name>Fe cation</name>
        <dbReference type="ChEBI" id="CHEBI:24875"/>
        <note>catalytic</note>
    </ligand>
</feature>
<feature type="domain" description="Fe2OG dioxygenase" evidence="6">
    <location>
        <begin position="109"/>
        <end position="211"/>
    </location>
</feature>
<dbReference type="PANTHER" id="PTHR16557">
    <property type="entry name" value="ALKYLATED DNA REPAIR PROTEIN ALKB-RELATED"/>
    <property type="match status" value="1"/>
</dbReference>
<dbReference type="InterPro" id="IPR027450">
    <property type="entry name" value="AlkB-like"/>
</dbReference>
<evidence type="ECO:0000256" key="2">
    <source>
        <dbReference type="ARBA" id="ARBA00022964"/>
    </source>
</evidence>
<name>A0A9W6SRS3_9ACTN</name>
<dbReference type="GO" id="GO:0035515">
    <property type="term" value="F:oxidative RNA demethylase activity"/>
    <property type="evidence" value="ECO:0007669"/>
    <property type="project" value="TreeGrafter"/>
</dbReference>
<dbReference type="InterPro" id="IPR005123">
    <property type="entry name" value="Oxoglu/Fe-dep_dioxygenase_dom"/>
</dbReference>
<keyword evidence="8" id="KW-1185">Reference proteome</keyword>
<dbReference type="AlphaFoldDB" id="A0A9W6SRS3"/>
<comment type="caution">
    <text evidence="7">The sequence shown here is derived from an EMBL/GenBank/DDBJ whole genome shotgun (WGS) entry which is preliminary data.</text>
</comment>
<dbReference type="GO" id="GO:0035513">
    <property type="term" value="P:oxidative RNA demethylation"/>
    <property type="evidence" value="ECO:0007669"/>
    <property type="project" value="TreeGrafter"/>
</dbReference>
<dbReference type="GO" id="GO:0008198">
    <property type="term" value="F:ferrous iron binding"/>
    <property type="evidence" value="ECO:0007669"/>
    <property type="project" value="TreeGrafter"/>
</dbReference>
<keyword evidence="2" id="KW-0223">Dioxygenase</keyword>
<keyword evidence="4 5" id="KW-0408">Iron</keyword>
<evidence type="ECO:0000256" key="4">
    <source>
        <dbReference type="ARBA" id="ARBA00023004"/>
    </source>
</evidence>
<keyword evidence="3" id="KW-0560">Oxidoreductase</keyword>